<evidence type="ECO:0000256" key="4">
    <source>
        <dbReference type="ARBA" id="ARBA00022807"/>
    </source>
</evidence>
<dbReference type="Proteomes" id="UP000632063">
    <property type="component" value="Unassembled WGS sequence"/>
</dbReference>
<dbReference type="Gene3D" id="3.90.1720.10">
    <property type="entry name" value="endopeptidase domain like (from Nostoc punctiforme)"/>
    <property type="match status" value="1"/>
</dbReference>
<feature type="domain" description="NlpC/P60" evidence="5">
    <location>
        <begin position="6"/>
        <end position="145"/>
    </location>
</feature>
<sequence>MTEAHSFLKAQAVDIARLWLRTPYHHQASVRGVGCDCLGLLRGIWRDLYGSEPEALPAYSPDWGQVGRVETLLDAAERHMLPVPLAEAGPGDVVVFRMRGGAIAKHCGILSGNGRMVHAQENAGVVEVDYSGAWHRRAVAAFAFP</sequence>
<dbReference type="InterPro" id="IPR038765">
    <property type="entry name" value="Papain-like_cys_pep_sf"/>
</dbReference>
<evidence type="ECO:0000313" key="6">
    <source>
        <dbReference type="EMBL" id="MBD8894043.1"/>
    </source>
</evidence>
<comment type="similarity">
    <text evidence="1">Belongs to the peptidase C40 family.</text>
</comment>
<evidence type="ECO:0000256" key="1">
    <source>
        <dbReference type="ARBA" id="ARBA00007074"/>
    </source>
</evidence>
<protein>
    <submittedName>
        <fullName evidence="6">C40 family peptidase</fullName>
    </submittedName>
</protein>
<evidence type="ECO:0000259" key="5">
    <source>
        <dbReference type="PROSITE" id="PS51935"/>
    </source>
</evidence>
<gene>
    <name evidence="6" type="ORF">IG616_21055</name>
</gene>
<keyword evidence="3" id="KW-0378">Hydrolase</keyword>
<dbReference type="NCBIfam" id="TIGR02219">
    <property type="entry name" value="phage_NlpC_fam"/>
    <property type="match status" value="1"/>
</dbReference>
<keyword evidence="4" id="KW-0788">Thiol protease</keyword>
<evidence type="ECO:0000313" key="7">
    <source>
        <dbReference type="Proteomes" id="UP000632063"/>
    </source>
</evidence>
<dbReference type="PROSITE" id="PS51935">
    <property type="entry name" value="NLPC_P60"/>
    <property type="match status" value="1"/>
</dbReference>
<dbReference type="EMBL" id="JACYXI010000019">
    <property type="protein sequence ID" value="MBD8894043.1"/>
    <property type="molecule type" value="Genomic_DNA"/>
</dbReference>
<evidence type="ECO:0000256" key="2">
    <source>
        <dbReference type="ARBA" id="ARBA00022670"/>
    </source>
</evidence>
<dbReference type="InterPro" id="IPR000064">
    <property type="entry name" value="NLP_P60_dom"/>
</dbReference>
<proteinExistence type="inferred from homology"/>
<keyword evidence="2" id="KW-0645">Protease</keyword>
<organism evidence="6 7">
    <name type="scientific">Roseibium litorale</name>
    <dbReference type="NCBI Taxonomy" id="2803841"/>
    <lineage>
        <taxon>Bacteria</taxon>
        <taxon>Pseudomonadati</taxon>
        <taxon>Pseudomonadota</taxon>
        <taxon>Alphaproteobacteria</taxon>
        <taxon>Hyphomicrobiales</taxon>
        <taxon>Stappiaceae</taxon>
        <taxon>Roseibium</taxon>
    </lineage>
</organism>
<reference evidence="6 7" key="2">
    <citation type="journal article" date="2021" name="Int. J. Syst. Evol. Microbiol.">
        <title>Roseibium litorale sp. nov., isolated from a tidal flat sediment and proposal for the reclassification of Labrenzia polysiphoniae as Roseibium polysiphoniae comb. nov.</title>
        <authorList>
            <person name="Liu Y."/>
            <person name="Pei T."/>
            <person name="Du J."/>
            <person name="Chao M."/>
            <person name="Deng M.R."/>
            <person name="Zhu H."/>
        </authorList>
    </citation>
    <scope>NUCLEOTIDE SEQUENCE [LARGE SCALE GENOMIC DNA]</scope>
    <source>
        <strain evidence="6 7">4C16A</strain>
    </source>
</reference>
<comment type="caution">
    <text evidence="6">The sequence shown here is derived from an EMBL/GenBank/DDBJ whole genome shotgun (WGS) entry which is preliminary data.</text>
</comment>
<accession>A0ABR9CTL0</accession>
<name>A0ABR9CTL0_9HYPH</name>
<dbReference type="RefSeq" id="WP_192150617.1">
    <property type="nucleotide sequence ID" value="NZ_JACYXI010000019.1"/>
</dbReference>
<dbReference type="SUPFAM" id="SSF54001">
    <property type="entry name" value="Cysteine proteinases"/>
    <property type="match status" value="1"/>
</dbReference>
<dbReference type="Pfam" id="PF00877">
    <property type="entry name" value="NLPC_P60"/>
    <property type="match status" value="1"/>
</dbReference>
<evidence type="ECO:0000256" key="3">
    <source>
        <dbReference type="ARBA" id="ARBA00022801"/>
    </source>
</evidence>
<dbReference type="InterPro" id="IPR011929">
    <property type="entry name" value="Phage_pept_NlpC/P60"/>
</dbReference>
<reference evidence="7" key="1">
    <citation type="submission" date="2020-09" db="EMBL/GenBank/DDBJ databases">
        <title>The genome sequence of strain Labrenzia suaedae 4C16A.</title>
        <authorList>
            <person name="Liu Y."/>
        </authorList>
    </citation>
    <scope>NUCLEOTIDE SEQUENCE [LARGE SCALE GENOMIC DNA]</scope>
    <source>
        <strain evidence="7">4C16A</strain>
    </source>
</reference>
<keyword evidence="7" id="KW-1185">Reference proteome</keyword>